<reference evidence="1 2" key="1">
    <citation type="submission" date="2013-11" db="EMBL/GenBank/DDBJ databases">
        <title>Opisthorchis viverrini - life in the bile duct.</title>
        <authorList>
            <person name="Young N.D."/>
            <person name="Nagarajan N."/>
            <person name="Lin S.J."/>
            <person name="Korhonen P.K."/>
            <person name="Jex A.R."/>
            <person name="Hall R.S."/>
            <person name="Safavi-Hemami H."/>
            <person name="Kaewkong W."/>
            <person name="Bertrand D."/>
            <person name="Gao S."/>
            <person name="Seet Q."/>
            <person name="Wongkham S."/>
            <person name="Teh B.T."/>
            <person name="Wongkham C."/>
            <person name="Intapan P.M."/>
            <person name="Maleewong W."/>
            <person name="Yang X."/>
            <person name="Hu M."/>
            <person name="Wang Z."/>
            <person name="Hofmann A."/>
            <person name="Sternberg P.W."/>
            <person name="Tan P."/>
            <person name="Wang J."/>
            <person name="Gasser R.B."/>
        </authorList>
    </citation>
    <scope>NUCLEOTIDE SEQUENCE [LARGE SCALE GENOMIC DNA]</scope>
</reference>
<dbReference type="EMBL" id="KL596668">
    <property type="protein sequence ID" value="KER29985.1"/>
    <property type="molecule type" value="Genomic_DNA"/>
</dbReference>
<dbReference type="OrthoDB" id="10367308at2759"/>
<accession>A0A075A329</accession>
<dbReference type="KEGG" id="ovi:T265_03468"/>
<keyword evidence="2" id="KW-1185">Reference proteome</keyword>
<dbReference type="GeneID" id="20317655"/>
<evidence type="ECO:0000313" key="1">
    <source>
        <dbReference type="EMBL" id="KER29985.1"/>
    </source>
</evidence>
<dbReference type="AlphaFoldDB" id="A0A075A329"/>
<organism evidence="1 2">
    <name type="scientific">Opisthorchis viverrini</name>
    <name type="common">Southeast Asian liver fluke</name>
    <dbReference type="NCBI Taxonomy" id="6198"/>
    <lineage>
        <taxon>Eukaryota</taxon>
        <taxon>Metazoa</taxon>
        <taxon>Spiralia</taxon>
        <taxon>Lophotrochozoa</taxon>
        <taxon>Platyhelminthes</taxon>
        <taxon>Trematoda</taxon>
        <taxon>Digenea</taxon>
        <taxon>Opisthorchiida</taxon>
        <taxon>Opisthorchiata</taxon>
        <taxon>Opisthorchiidae</taxon>
        <taxon>Opisthorchis</taxon>
    </lineage>
</organism>
<dbReference type="CTD" id="20317655"/>
<sequence length="244" mass="27202">MGWTLCSIQLKNTMNKRFELEFGCRKKTHRREQNSYILDKRVQMYNLLKLFIGGTLSELGSLLTHVVWPWCEAVTCCILRGRCLTLISADSRCLGLIQACDAQPIQHSSESRIPDTCSNPAHQTTSRLVRSISTPAGFQNASSAHLPRSTNHNWIPYVIQSIPPQNGQTYTALWQISSNQSLTKPVAIRLVGVNGTDVKIGSRLGLVSRGIRTSNTIQASLGCSDRGYPIHFWKESMVSNLNQS</sequence>
<name>A0A075A329_OPIVI</name>
<dbReference type="Proteomes" id="UP000054324">
    <property type="component" value="Unassembled WGS sequence"/>
</dbReference>
<protein>
    <submittedName>
        <fullName evidence="1">Uncharacterized protein</fullName>
    </submittedName>
</protein>
<gene>
    <name evidence="1" type="ORF">T265_03468</name>
</gene>
<evidence type="ECO:0000313" key="2">
    <source>
        <dbReference type="Proteomes" id="UP000054324"/>
    </source>
</evidence>
<proteinExistence type="predicted"/>
<dbReference type="RefSeq" id="XP_009166232.1">
    <property type="nucleotide sequence ID" value="XM_009167968.1"/>
</dbReference>